<sequence length="311" mass="34043">MDSATKQSKTLDAPSPSKTPQKKRRNNSPDRKNTAQTSNLEDTLIKGASHHAQATNKFIVSPKKKNPQNQISPVKAPPGREGSAGQRPVLSRAYTSPIKQRRNSQGQIICVFWPQGRCVYGESCLFVHERDRNGEPASLESQARHRGEDQSAKPAARPVRSELLSCCTCGATGHYRGECPSTSASASSDAATSQLNAEVSKILAENSSISLADEDTFFESLEQTNSQAFTDHQIHGKLTDSTIRRLLVHAYAVRQASQDAMKFACQSCQTDDYEKADALDELAKEILNTPGLPFDQKTKERIVEAVARPFG</sequence>
<dbReference type="OMA" id="FTDHQIH"/>
<evidence type="ECO:0000259" key="6">
    <source>
        <dbReference type="PROSITE" id="PS50103"/>
    </source>
</evidence>
<dbReference type="InterPro" id="IPR000571">
    <property type="entry name" value="Znf_CCCH"/>
</dbReference>
<keyword evidence="1 4" id="KW-0479">Metal-binding</keyword>
<evidence type="ECO:0000256" key="4">
    <source>
        <dbReference type="PROSITE-ProRule" id="PRU00723"/>
    </source>
</evidence>
<dbReference type="Gene3D" id="4.10.1000.10">
    <property type="entry name" value="Zinc finger, CCCH-type"/>
    <property type="match status" value="1"/>
</dbReference>
<feature type="compositionally biased region" description="Polar residues" evidence="5">
    <location>
        <begin position="1"/>
        <end position="10"/>
    </location>
</feature>
<evidence type="ECO:0000256" key="3">
    <source>
        <dbReference type="ARBA" id="ARBA00022833"/>
    </source>
</evidence>
<feature type="region of interest" description="Disordered" evidence="5">
    <location>
        <begin position="135"/>
        <end position="157"/>
    </location>
</feature>
<dbReference type="EMBL" id="KB446542">
    <property type="protein sequence ID" value="EME41399.1"/>
    <property type="molecule type" value="Genomic_DNA"/>
</dbReference>
<dbReference type="AlphaFoldDB" id="N1PGY8"/>
<name>N1PGY8_DOTSN</name>
<reference evidence="9" key="1">
    <citation type="journal article" date="2012" name="PLoS Genet.">
        <title>The genomes of the fungal plant pathogens Cladosporium fulvum and Dothistroma septosporum reveal adaptation to different hosts and lifestyles but also signatures of common ancestry.</title>
        <authorList>
            <person name="de Wit P.J.G.M."/>
            <person name="van der Burgt A."/>
            <person name="Oekmen B."/>
            <person name="Stergiopoulos I."/>
            <person name="Abd-Elsalam K.A."/>
            <person name="Aerts A.L."/>
            <person name="Bahkali A.H."/>
            <person name="Beenen H.G."/>
            <person name="Chettri P."/>
            <person name="Cox M.P."/>
            <person name="Datema E."/>
            <person name="de Vries R.P."/>
            <person name="Dhillon B."/>
            <person name="Ganley A.R."/>
            <person name="Griffiths S.A."/>
            <person name="Guo Y."/>
            <person name="Hamelin R.C."/>
            <person name="Henrissat B."/>
            <person name="Kabir M.S."/>
            <person name="Jashni M.K."/>
            <person name="Kema G."/>
            <person name="Klaubauf S."/>
            <person name="Lapidus A."/>
            <person name="Levasseur A."/>
            <person name="Lindquist E."/>
            <person name="Mehrabi R."/>
            <person name="Ohm R.A."/>
            <person name="Owen T.J."/>
            <person name="Salamov A."/>
            <person name="Schwelm A."/>
            <person name="Schijlen E."/>
            <person name="Sun H."/>
            <person name="van den Burg H.A."/>
            <person name="van Ham R.C.H.J."/>
            <person name="Zhang S."/>
            <person name="Goodwin S.B."/>
            <person name="Grigoriev I.V."/>
            <person name="Collemare J."/>
            <person name="Bradshaw R.E."/>
        </authorList>
    </citation>
    <scope>NUCLEOTIDE SEQUENCE [LARGE SCALE GENOMIC DNA]</scope>
    <source>
        <strain evidence="9">NZE10 / CBS 128990</strain>
    </source>
</reference>
<feature type="domain" description="CCHC-type" evidence="7">
    <location>
        <begin position="166"/>
        <end position="181"/>
    </location>
</feature>
<proteinExistence type="predicted"/>
<dbReference type="PROSITE" id="PS50158">
    <property type="entry name" value="ZF_CCHC"/>
    <property type="match status" value="1"/>
</dbReference>
<dbReference type="HOGENOM" id="CLU_894359_0_0_1"/>
<evidence type="ECO:0000256" key="5">
    <source>
        <dbReference type="SAM" id="MobiDB-lite"/>
    </source>
</evidence>
<feature type="domain" description="C3H1-type" evidence="6">
    <location>
        <begin position="104"/>
        <end position="131"/>
    </location>
</feature>
<gene>
    <name evidence="8" type="ORF">DOTSEDRAFT_26574</name>
</gene>
<dbReference type="SUPFAM" id="SSF90229">
    <property type="entry name" value="CCCH zinc finger"/>
    <property type="match status" value="1"/>
</dbReference>
<dbReference type="InterPro" id="IPR036855">
    <property type="entry name" value="Znf_CCCH_sf"/>
</dbReference>
<feature type="zinc finger region" description="C3H1-type" evidence="4">
    <location>
        <begin position="104"/>
        <end position="131"/>
    </location>
</feature>
<accession>N1PGY8</accession>
<dbReference type="OrthoDB" id="411372at2759"/>
<evidence type="ECO:0000259" key="7">
    <source>
        <dbReference type="PROSITE" id="PS50158"/>
    </source>
</evidence>
<evidence type="ECO:0008006" key="10">
    <source>
        <dbReference type="Google" id="ProtNLM"/>
    </source>
</evidence>
<reference evidence="8 9" key="2">
    <citation type="journal article" date="2012" name="PLoS Pathog.">
        <title>Diverse lifestyles and strategies of plant pathogenesis encoded in the genomes of eighteen Dothideomycetes fungi.</title>
        <authorList>
            <person name="Ohm R.A."/>
            <person name="Feau N."/>
            <person name="Henrissat B."/>
            <person name="Schoch C.L."/>
            <person name="Horwitz B.A."/>
            <person name="Barry K.W."/>
            <person name="Condon B.J."/>
            <person name="Copeland A.C."/>
            <person name="Dhillon B."/>
            <person name="Glaser F."/>
            <person name="Hesse C.N."/>
            <person name="Kosti I."/>
            <person name="LaButti K."/>
            <person name="Lindquist E.A."/>
            <person name="Lucas S."/>
            <person name="Salamov A.A."/>
            <person name="Bradshaw R.E."/>
            <person name="Ciuffetti L."/>
            <person name="Hamelin R.C."/>
            <person name="Kema G.H.J."/>
            <person name="Lawrence C."/>
            <person name="Scott J.A."/>
            <person name="Spatafora J.W."/>
            <person name="Turgeon B.G."/>
            <person name="de Wit P.J.G.M."/>
            <person name="Zhong S."/>
            <person name="Goodwin S.B."/>
            <person name="Grigoriev I.V."/>
        </authorList>
    </citation>
    <scope>NUCLEOTIDE SEQUENCE [LARGE SCALE GENOMIC DNA]</scope>
    <source>
        <strain evidence="9">NZE10 / CBS 128990</strain>
    </source>
</reference>
<keyword evidence="9" id="KW-1185">Reference proteome</keyword>
<evidence type="ECO:0000256" key="2">
    <source>
        <dbReference type="ARBA" id="ARBA00022771"/>
    </source>
</evidence>
<evidence type="ECO:0000256" key="1">
    <source>
        <dbReference type="ARBA" id="ARBA00022723"/>
    </source>
</evidence>
<dbReference type="InterPro" id="IPR036875">
    <property type="entry name" value="Znf_CCHC_sf"/>
</dbReference>
<feature type="compositionally biased region" description="Basic and acidic residues" evidence="5">
    <location>
        <begin position="142"/>
        <end position="151"/>
    </location>
</feature>
<keyword evidence="2 4" id="KW-0863">Zinc-finger</keyword>
<organism evidence="8 9">
    <name type="scientific">Dothistroma septosporum (strain NZE10 / CBS 128990)</name>
    <name type="common">Red band needle blight fungus</name>
    <name type="synonym">Mycosphaerella pini</name>
    <dbReference type="NCBI Taxonomy" id="675120"/>
    <lineage>
        <taxon>Eukaryota</taxon>
        <taxon>Fungi</taxon>
        <taxon>Dikarya</taxon>
        <taxon>Ascomycota</taxon>
        <taxon>Pezizomycotina</taxon>
        <taxon>Dothideomycetes</taxon>
        <taxon>Dothideomycetidae</taxon>
        <taxon>Mycosphaerellales</taxon>
        <taxon>Mycosphaerellaceae</taxon>
        <taxon>Dothistroma</taxon>
    </lineage>
</organism>
<dbReference type="PROSITE" id="PS50103">
    <property type="entry name" value="ZF_C3H1"/>
    <property type="match status" value="1"/>
</dbReference>
<dbReference type="GO" id="GO:0003676">
    <property type="term" value="F:nucleic acid binding"/>
    <property type="evidence" value="ECO:0007669"/>
    <property type="project" value="InterPro"/>
</dbReference>
<feature type="region of interest" description="Disordered" evidence="5">
    <location>
        <begin position="1"/>
        <end position="89"/>
    </location>
</feature>
<evidence type="ECO:0000313" key="8">
    <source>
        <dbReference type="EMBL" id="EME41399.1"/>
    </source>
</evidence>
<dbReference type="GO" id="GO:0008270">
    <property type="term" value="F:zinc ion binding"/>
    <property type="evidence" value="ECO:0007669"/>
    <property type="project" value="UniProtKB-KW"/>
</dbReference>
<dbReference type="InterPro" id="IPR001878">
    <property type="entry name" value="Znf_CCHC"/>
</dbReference>
<keyword evidence="3 4" id="KW-0862">Zinc</keyword>
<dbReference type="Proteomes" id="UP000016933">
    <property type="component" value="Unassembled WGS sequence"/>
</dbReference>
<dbReference type="SUPFAM" id="SSF57756">
    <property type="entry name" value="Retrovirus zinc finger-like domains"/>
    <property type="match status" value="1"/>
</dbReference>
<protein>
    <recommendedName>
        <fullName evidence="10">C3H1-type domain-containing protein</fullName>
    </recommendedName>
</protein>
<evidence type="ECO:0000313" key="9">
    <source>
        <dbReference type="Proteomes" id="UP000016933"/>
    </source>
</evidence>